<dbReference type="InterPro" id="IPR018234">
    <property type="entry name" value="GTP_CycHdrlase_I_CS"/>
</dbReference>
<evidence type="ECO:0000256" key="1">
    <source>
        <dbReference type="ARBA" id="ARBA00001052"/>
    </source>
</evidence>
<accession>A0A1I8JBG8</accession>
<feature type="domain" description="GTP cyclohydrolase I" evidence="12">
    <location>
        <begin position="1095"/>
        <end position="1269"/>
    </location>
</feature>
<evidence type="ECO:0000256" key="7">
    <source>
        <dbReference type="ARBA" id="ARBA00022801"/>
    </source>
</evidence>
<dbReference type="InterPro" id="IPR001474">
    <property type="entry name" value="GTP_CycHdrlase_I"/>
</dbReference>
<feature type="compositionally biased region" description="Basic residues" evidence="11">
    <location>
        <begin position="635"/>
        <end position="649"/>
    </location>
</feature>
<name>A0A1I8JBG8_9PLAT</name>
<dbReference type="GO" id="GO:0005737">
    <property type="term" value="C:cytoplasm"/>
    <property type="evidence" value="ECO:0007669"/>
    <property type="project" value="TreeGrafter"/>
</dbReference>
<dbReference type="PROSITE" id="PS00859">
    <property type="entry name" value="GTP_CYCLOHYDROL_1_1"/>
    <property type="match status" value="1"/>
</dbReference>
<evidence type="ECO:0000256" key="6">
    <source>
        <dbReference type="ARBA" id="ARBA00022741"/>
    </source>
</evidence>
<dbReference type="PANTHER" id="PTHR11109:SF7">
    <property type="entry name" value="GTP CYCLOHYDROLASE 1"/>
    <property type="match status" value="1"/>
</dbReference>
<evidence type="ECO:0000256" key="4">
    <source>
        <dbReference type="ARBA" id="ARBA00012715"/>
    </source>
</evidence>
<dbReference type="HAMAP" id="MF_00223">
    <property type="entry name" value="FolE"/>
    <property type="match status" value="1"/>
</dbReference>
<feature type="region of interest" description="Disordered" evidence="11">
    <location>
        <begin position="122"/>
        <end position="143"/>
    </location>
</feature>
<evidence type="ECO:0000256" key="5">
    <source>
        <dbReference type="ARBA" id="ARBA00017272"/>
    </source>
</evidence>
<feature type="region of interest" description="Disordered" evidence="11">
    <location>
        <begin position="861"/>
        <end position="969"/>
    </location>
</feature>
<dbReference type="InterPro" id="IPR020602">
    <property type="entry name" value="GTP_CycHdrlase_I_dom"/>
</dbReference>
<evidence type="ECO:0000256" key="10">
    <source>
        <dbReference type="ARBA" id="ARBA00030854"/>
    </source>
</evidence>
<feature type="compositionally biased region" description="Basic and acidic residues" evidence="11">
    <location>
        <begin position="122"/>
        <end position="137"/>
    </location>
</feature>
<dbReference type="AlphaFoldDB" id="A0A1I8JBG8"/>
<evidence type="ECO:0000256" key="3">
    <source>
        <dbReference type="ARBA" id="ARBA00008085"/>
    </source>
</evidence>
<dbReference type="CDD" id="cd00642">
    <property type="entry name" value="GTP_cyclohydro1"/>
    <property type="match status" value="1"/>
</dbReference>
<keyword evidence="7" id="KW-0378">Hydrolase</keyword>
<proteinExistence type="inferred from homology"/>
<feature type="region of interest" description="Disordered" evidence="11">
    <location>
        <begin position="1061"/>
        <end position="1081"/>
    </location>
</feature>
<reference evidence="14" key="1">
    <citation type="submission" date="2016-11" db="UniProtKB">
        <authorList>
            <consortium name="WormBaseParasite"/>
        </authorList>
    </citation>
    <scope>IDENTIFICATION</scope>
</reference>
<evidence type="ECO:0000256" key="11">
    <source>
        <dbReference type="SAM" id="MobiDB-lite"/>
    </source>
</evidence>
<dbReference type="GO" id="GO:0008270">
    <property type="term" value="F:zinc ion binding"/>
    <property type="evidence" value="ECO:0007669"/>
    <property type="project" value="TreeGrafter"/>
</dbReference>
<dbReference type="WBParaSite" id="maker-uti_cns_0046800-snap-gene-0.7-mRNA-1">
    <property type="protein sequence ID" value="maker-uti_cns_0046800-snap-gene-0.7-mRNA-1"/>
    <property type="gene ID" value="maker-uti_cns_0046800-snap-gene-0.7"/>
</dbReference>
<dbReference type="EC" id="3.5.4.16" evidence="4"/>
<keyword evidence="6" id="KW-0547">Nucleotide-binding</keyword>
<feature type="region of interest" description="Disordered" evidence="11">
    <location>
        <begin position="600"/>
        <end position="709"/>
    </location>
</feature>
<keyword evidence="8" id="KW-0783">Tetrahydrobiopterin biosynthesis</keyword>
<dbReference type="UniPathway" id="UPA00848">
    <property type="reaction ID" value="UER00151"/>
</dbReference>
<protein>
    <recommendedName>
        <fullName evidence="5">GTP cyclohydrolase 1</fullName>
        <ecNumber evidence="4">3.5.4.16</ecNumber>
    </recommendedName>
    <alternativeName>
        <fullName evidence="10">GTP cyclohydrolase I</fullName>
    </alternativeName>
</protein>
<keyword evidence="9" id="KW-0342">GTP-binding</keyword>
<dbReference type="Pfam" id="PF01227">
    <property type="entry name" value="GTP_cyclohydroI"/>
    <property type="match status" value="1"/>
</dbReference>
<evidence type="ECO:0000256" key="8">
    <source>
        <dbReference type="ARBA" id="ARBA00023007"/>
    </source>
</evidence>
<dbReference type="GO" id="GO:0046654">
    <property type="term" value="P:tetrahydrofolate biosynthetic process"/>
    <property type="evidence" value="ECO:0007669"/>
    <property type="project" value="InterPro"/>
</dbReference>
<dbReference type="GO" id="GO:0006729">
    <property type="term" value="P:tetrahydrobiopterin biosynthetic process"/>
    <property type="evidence" value="ECO:0007669"/>
    <property type="project" value="UniProtKB-KW"/>
</dbReference>
<dbReference type="SUPFAM" id="SSF55620">
    <property type="entry name" value="Tetrahydrobiopterin biosynthesis enzymes-like"/>
    <property type="match status" value="1"/>
</dbReference>
<dbReference type="GO" id="GO:0003934">
    <property type="term" value="F:GTP cyclohydrolase I activity"/>
    <property type="evidence" value="ECO:0007669"/>
    <property type="project" value="UniProtKB-EC"/>
</dbReference>
<dbReference type="NCBIfam" id="NF006826">
    <property type="entry name" value="PRK09347.1-3"/>
    <property type="match status" value="1"/>
</dbReference>
<dbReference type="NCBIfam" id="NF006825">
    <property type="entry name" value="PRK09347.1-2"/>
    <property type="match status" value="1"/>
</dbReference>
<evidence type="ECO:0000256" key="2">
    <source>
        <dbReference type="ARBA" id="ARBA00005080"/>
    </source>
</evidence>
<dbReference type="Gene3D" id="3.30.1130.10">
    <property type="match status" value="1"/>
</dbReference>
<feature type="compositionally biased region" description="Low complexity" evidence="11">
    <location>
        <begin position="935"/>
        <end position="949"/>
    </location>
</feature>
<dbReference type="FunFam" id="3.30.1130.10:FF:000012">
    <property type="entry name" value="GTP cyclohydrolase 1"/>
    <property type="match status" value="1"/>
</dbReference>
<evidence type="ECO:0000313" key="13">
    <source>
        <dbReference type="Proteomes" id="UP000095280"/>
    </source>
</evidence>
<feature type="compositionally biased region" description="Low complexity" evidence="11">
    <location>
        <begin position="877"/>
        <end position="891"/>
    </location>
</feature>
<evidence type="ECO:0000256" key="9">
    <source>
        <dbReference type="ARBA" id="ARBA00023134"/>
    </source>
</evidence>
<feature type="region of interest" description="Disordered" evidence="11">
    <location>
        <begin position="157"/>
        <end position="180"/>
    </location>
</feature>
<dbReference type="PANTHER" id="PTHR11109">
    <property type="entry name" value="GTP CYCLOHYDROLASE I"/>
    <property type="match status" value="1"/>
</dbReference>
<comment type="catalytic activity">
    <reaction evidence="1">
        <text>GTP + H2O = 7,8-dihydroneopterin 3'-triphosphate + formate + H(+)</text>
        <dbReference type="Rhea" id="RHEA:17473"/>
        <dbReference type="ChEBI" id="CHEBI:15377"/>
        <dbReference type="ChEBI" id="CHEBI:15378"/>
        <dbReference type="ChEBI" id="CHEBI:15740"/>
        <dbReference type="ChEBI" id="CHEBI:37565"/>
        <dbReference type="ChEBI" id="CHEBI:58462"/>
        <dbReference type="EC" id="3.5.4.16"/>
    </reaction>
</comment>
<comment type="similarity">
    <text evidence="3">Belongs to the GTP cyclohydrolase I family.</text>
</comment>
<feature type="compositionally biased region" description="Low complexity" evidence="11">
    <location>
        <begin position="672"/>
        <end position="708"/>
    </location>
</feature>
<comment type="pathway">
    <text evidence="2">Cofactor biosynthesis; 7,8-dihydroneopterin triphosphate biosynthesis; 7,8-dihydroneopterin triphosphate from GTP: step 1/1.</text>
</comment>
<dbReference type="InterPro" id="IPR043133">
    <property type="entry name" value="GTP-CH-I_C/QueF"/>
</dbReference>
<organism evidence="13 14">
    <name type="scientific">Macrostomum lignano</name>
    <dbReference type="NCBI Taxonomy" id="282301"/>
    <lineage>
        <taxon>Eukaryota</taxon>
        <taxon>Metazoa</taxon>
        <taxon>Spiralia</taxon>
        <taxon>Lophotrochozoa</taxon>
        <taxon>Platyhelminthes</taxon>
        <taxon>Rhabditophora</taxon>
        <taxon>Macrostomorpha</taxon>
        <taxon>Macrostomida</taxon>
        <taxon>Macrostomidae</taxon>
        <taxon>Macrostomum</taxon>
    </lineage>
</organism>
<dbReference type="NCBIfam" id="TIGR00063">
    <property type="entry name" value="folE"/>
    <property type="match status" value="1"/>
</dbReference>
<keyword evidence="13" id="KW-1185">Reference proteome</keyword>
<feature type="compositionally biased region" description="Low complexity" evidence="11">
    <location>
        <begin position="650"/>
        <end position="659"/>
    </location>
</feature>
<dbReference type="FunFam" id="1.10.286.10:FF:000003">
    <property type="entry name" value="GTP cyclohydrolase 1"/>
    <property type="match status" value="1"/>
</dbReference>
<feature type="compositionally biased region" description="Polar residues" evidence="11">
    <location>
        <begin position="1064"/>
        <end position="1079"/>
    </location>
</feature>
<feature type="compositionally biased region" description="Acidic residues" evidence="11">
    <location>
        <begin position="165"/>
        <end position="174"/>
    </location>
</feature>
<sequence length="1271" mass="135643">MPIRMCCTISKMAEPHTTKTKTPSSQALTGGPSLLVLSDLGMLPRWNNCAKHNVRPGSGFALVGSYQRTSRAMENSSVFPKPELLSLYAEARDANAAEDLGQLVTDRRLDGSYNEVLDGVHNDVGHRRKDPVQRAEAADADGNWADLADGEVIQSRARAGRDVGADAEDDSDAGDQERDAGVDADAHELGAGVEASTDVVNANDAADDNIGALRADVAVSGPVDGGQTVGQTVVHPGAAPHGDQKNLLGEADPLLWNADRVQVVGVDERPQVGHQPIDVVVGAFIDGSEAVAAVGQHAAQDVAQIYLGKLVVDDRAQDAVDLGQQVALQPVVDQLAHGVQQGVDHATEVAAADDALQVHLHLREGQVDLQVVQLNTGEVLDGHGSHEANAQVVDLDGSRTAAVQREDQNLALVIVIGSGRHLREEQVELDAHAASVALGIAHDKGGQAVHDEVAHVELDVGDALFNPGDVDDRQRQRLKRRDHQLGDSVRHRLAQVLQSGLDVDADGVQVRVGQRRLGVAAADRCQQAAGDGEAQKTWMTPRNLTSRFLMLSLEGSLAYCTVRWSGRDRPALLPDPNRLIQLWQRKDRLALLADPTRATKTKVPKDLPALLGTAGSEPKGSAKSGRSDEAQRARLERKRAKQRAKRQAKKGAAGAKAAASTMDAEATGVPRQPDGPAGGSSSSSAAALPGDAAAAAEAETTAQQMATANKEVPSGATFAAKAKAKIPGVIIQGRDQDWTTDQLQKAWSAIDSYLIELTVEEGISIGIERMVLRSTFVLIAPSSEEDAQQLLQRLPTVSLDADLGGALFLREGQRPKTIPYVVFVPAKSTAAGPDVIRRILLRLNPDLPASGLLGALKLKMRRGKSAKGKPTANPGISGKSGAQSKAQGKAQADPKAGAASRPSASNSLATAVTAPAKPREPNLPAGEGVEDEAGSSESELSSATLPSATQRSTAPGKAQADRHSLGRSRRSAFSVCAGNKLGNAWGEAARTTRCLLDAGVKFLYMRAPAKRNLVPHSDLCLNILNECQANRVFTDGIVSTLNLRQRYSVNPFITMADQLHSDSDSTAQNGNAKKQQDATSIVERRQRDHLLGEMSSAYKSVISMVGENPERQGLKKTPERAAKAMLFFTKGYDETIDDVLNEAIFDEDHDEMVVVKDIEMFSICEHHMVPFIGKVSIGYLPNKRVLGISKLARIVEIYSRRMQERLTKQIAMAITKAVQPNGVGVVVEATHMCMVMRGVQKINAVTVTSTMLGCLRDDPKSREEFLSLIKK</sequence>
<dbReference type="GO" id="GO:0005525">
    <property type="term" value="F:GTP binding"/>
    <property type="evidence" value="ECO:0007669"/>
    <property type="project" value="UniProtKB-KW"/>
</dbReference>
<dbReference type="Proteomes" id="UP000095280">
    <property type="component" value="Unplaced"/>
</dbReference>
<dbReference type="InterPro" id="IPR043134">
    <property type="entry name" value="GTP-CH-I_N"/>
</dbReference>
<evidence type="ECO:0000259" key="12">
    <source>
        <dbReference type="Pfam" id="PF01227"/>
    </source>
</evidence>
<dbReference type="Gene3D" id="1.10.286.10">
    <property type="match status" value="1"/>
</dbReference>
<evidence type="ECO:0000313" key="14">
    <source>
        <dbReference type="WBParaSite" id="maker-uti_cns_0046800-snap-gene-0.7-mRNA-1"/>
    </source>
</evidence>
<feature type="compositionally biased region" description="Basic and acidic residues" evidence="11">
    <location>
        <begin position="625"/>
        <end position="634"/>
    </location>
</feature>